<name>A0A220MGZ9_9BACL</name>
<evidence type="ECO:0000256" key="3">
    <source>
        <dbReference type="ARBA" id="ARBA00023143"/>
    </source>
</evidence>
<dbReference type="Pfam" id="PF02049">
    <property type="entry name" value="FliE"/>
    <property type="match status" value="1"/>
</dbReference>
<dbReference type="PANTHER" id="PTHR34653:SF1">
    <property type="entry name" value="FLAGELLAR HOOK-BASAL BODY COMPLEX PROTEIN FLIE"/>
    <property type="match status" value="1"/>
</dbReference>
<keyword evidence="7" id="KW-0282">Flagellum</keyword>
<feature type="compositionally biased region" description="Polar residues" evidence="6">
    <location>
        <begin position="1"/>
        <end position="19"/>
    </location>
</feature>
<evidence type="ECO:0000256" key="2">
    <source>
        <dbReference type="ARBA" id="ARBA00009272"/>
    </source>
</evidence>
<dbReference type="PRINTS" id="PR01006">
    <property type="entry name" value="FLGHOOKFLIE"/>
</dbReference>
<evidence type="ECO:0000256" key="1">
    <source>
        <dbReference type="ARBA" id="ARBA00004117"/>
    </source>
</evidence>
<protein>
    <recommendedName>
        <fullName evidence="4 5">Flagellar hook-basal body complex protein FliE</fullName>
    </recommendedName>
</protein>
<dbReference type="Proteomes" id="UP000197781">
    <property type="component" value="Chromosome"/>
</dbReference>
<evidence type="ECO:0000256" key="4">
    <source>
        <dbReference type="HAMAP-Rule" id="MF_00724"/>
    </source>
</evidence>
<keyword evidence="7" id="KW-0969">Cilium</keyword>
<proteinExistence type="inferred from homology"/>
<dbReference type="InterPro" id="IPR001624">
    <property type="entry name" value="FliE"/>
</dbReference>
<accession>A0A220MGZ9</accession>
<keyword evidence="3 4" id="KW-0975">Bacterial flagellum</keyword>
<dbReference type="GO" id="GO:0071973">
    <property type="term" value="P:bacterial-type flagellum-dependent cell motility"/>
    <property type="evidence" value="ECO:0007669"/>
    <property type="project" value="InterPro"/>
</dbReference>
<dbReference type="KEGG" id="bfm:BP422_12805"/>
<gene>
    <name evidence="4" type="primary">fliE</name>
    <name evidence="7" type="ORF">BP422_12805</name>
</gene>
<dbReference type="GO" id="GO:0005198">
    <property type="term" value="F:structural molecule activity"/>
    <property type="evidence" value="ECO:0007669"/>
    <property type="project" value="UniProtKB-UniRule"/>
</dbReference>
<dbReference type="GO" id="GO:0009425">
    <property type="term" value="C:bacterial-type flagellum basal body"/>
    <property type="evidence" value="ECO:0007669"/>
    <property type="project" value="UniProtKB-SubCell"/>
</dbReference>
<feature type="region of interest" description="Disordered" evidence="6">
    <location>
        <begin position="1"/>
        <end position="23"/>
    </location>
</feature>
<dbReference type="NCBIfam" id="TIGR00205">
    <property type="entry name" value="fliE"/>
    <property type="match status" value="1"/>
</dbReference>
<evidence type="ECO:0000313" key="7">
    <source>
        <dbReference type="EMBL" id="ASJ54356.1"/>
    </source>
</evidence>
<evidence type="ECO:0000256" key="5">
    <source>
        <dbReference type="NCBIfam" id="TIGR00205"/>
    </source>
</evidence>
<dbReference type="EMBL" id="CP018145">
    <property type="protein sequence ID" value="ASJ54356.1"/>
    <property type="molecule type" value="Genomic_DNA"/>
</dbReference>
<evidence type="ECO:0000313" key="8">
    <source>
        <dbReference type="Proteomes" id="UP000197781"/>
    </source>
</evidence>
<keyword evidence="7" id="KW-0966">Cell projection</keyword>
<dbReference type="PANTHER" id="PTHR34653">
    <property type="match status" value="1"/>
</dbReference>
<sequence length="98" mass="10897">MEMSAISQLTPIRTPSVNKPTPAEVSQEFSSFLSDAMNKVNQAQVESSNLADRFAAGEITDLHQLTVAGQKASVMLQMTMQVRNKMIESYQEIMRMSI</sequence>
<comment type="subcellular location">
    <subcellularLocation>
        <location evidence="1 4">Bacterial flagellum basal body</location>
    </subcellularLocation>
</comment>
<dbReference type="AlphaFoldDB" id="A0A220MGZ9"/>
<evidence type="ECO:0000256" key="6">
    <source>
        <dbReference type="SAM" id="MobiDB-lite"/>
    </source>
</evidence>
<reference evidence="7 8" key="1">
    <citation type="submission" date="2016-11" db="EMBL/GenBank/DDBJ databases">
        <authorList>
            <person name="Jaros S."/>
            <person name="Januszkiewicz K."/>
            <person name="Wedrychowicz H."/>
        </authorList>
    </citation>
    <scope>NUCLEOTIDE SEQUENCE [LARGE SCALE GENOMIC DNA]</scope>
    <source>
        <strain evidence="7 8">NF2</strain>
    </source>
</reference>
<organism evidence="7 8">
    <name type="scientific">Brevibacillus formosus</name>
    <dbReference type="NCBI Taxonomy" id="54913"/>
    <lineage>
        <taxon>Bacteria</taxon>
        <taxon>Bacillati</taxon>
        <taxon>Bacillota</taxon>
        <taxon>Bacilli</taxon>
        <taxon>Bacillales</taxon>
        <taxon>Paenibacillaceae</taxon>
        <taxon>Brevibacillus</taxon>
    </lineage>
</organism>
<dbReference type="RefSeq" id="WP_088908111.1">
    <property type="nucleotide sequence ID" value="NZ_CP018145.1"/>
</dbReference>
<dbReference type="HAMAP" id="MF_00724">
    <property type="entry name" value="FliE"/>
    <property type="match status" value="1"/>
</dbReference>
<dbReference type="GO" id="GO:0003774">
    <property type="term" value="F:cytoskeletal motor activity"/>
    <property type="evidence" value="ECO:0007669"/>
    <property type="project" value="InterPro"/>
</dbReference>
<comment type="similarity">
    <text evidence="2 4">Belongs to the FliE family.</text>
</comment>